<dbReference type="InterPro" id="IPR057527">
    <property type="entry name" value="HVO_A0261-like_N"/>
</dbReference>
<dbReference type="Pfam" id="PF08350">
    <property type="entry name" value="FilR1_middle"/>
    <property type="match status" value="1"/>
</dbReference>
<dbReference type="InterPro" id="IPR036388">
    <property type="entry name" value="WH-like_DNA-bd_sf"/>
</dbReference>
<dbReference type="EMBL" id="JBHSXL010000001">
    <property type="protein sequence ID" value="MFC6891184.1"/>
    <property type="molecule type" value="Genomic_DNA"/>
</dbReference>
<evidence type="ECO:0000313" key="3">
    <source>
        <dbReference type="EMBL" id="MFC6891184.1"/>
    </source>
</evidence>
<proteinExistence type="predicted"/>
<dbReference type="CDD" id="cd00090">
    <property type="entry name" value="HTH_ARSR"/>
    <property type="match status" value="1"/>
</dbReference>
<keyword evidence="4" id="KW-1185">Reference proteome</keyword>
<feature type="domain" description="Methanogenesis regulatory protein FilR1 middle" evidence="1">
    <location>
        <begin position="128"/>
        <end position="257"/>
    </location>
</feature>
<evidence type="ECO:0000259" key="2">
    <source>
        <dbReference type="Pfam" id="PF25213"/>
    </source>
</evidence>
<evidence type="ECO:0000259" key="1">
    <source>
        <dbReference type="Pfam" id="PF08350"/>
    </source>
</evidence>
<reference evidence="3 4" key="1">
    <citation type="journal article" date="2019" name="Int. J. Syst. Evol. Microbiol.">
        <title>The Global Catalogue of Microorganisms (GCM) 10K type strain sequencing project: providing services to taxonomists for standard genome sequencing and annotation.</title>
        <authorList>
            <consortium name="The Broad Institute Genomics Platform"/>
            <consortium name="The Broad Institute Genome Sequencing Center for Infectious Disease"/>
            <person name="Wu L."/>
            <person name="Ma J."/>
        </authorList>
    </citation>
    <scope>NUCLEOTIDE SEQUENCE [LARGE SCALE GENOMIC DNA]</scope>
    <source>
        <strain evidence="3 4">SKJ47</strain>
    </source>
</reference>
<sequence length="268" mass="29418">MPTSTPEEVHGDVRYLAGSPGRIAILRTLREEPLRPAEITRRVDSTRTTVQRVLAGFRERCWVCERNATYRLTPTGEQVVDAYEELLGAAERAREFAPLASHLTSLPGGPPPEAFASGELTVATSSDPLAPVEALLDRFADAEGGHVRSISPIVTRTFNEAAMDLLETGTSIELLIDERVLETSAEEFPSDLERALQREDVTVAVHPDRLSAGLLAFEGTTCVVAYDDANALRAMLVCEDEPAVAEWASEWFERVWNESEPIEAAVEE</sequence>
<dbReference type="Proteomes" id="UP001596296">
    <property type="component" value="Unassembled WGS sequence"/>
</dbReference>
<protein>
    <submittedName>
        <fullName evidence="3">Helix-turn-helix transcriptional regulator</fullName>
    </submittedName>
</protein>
<organism evidence="3 4">
    <name type="scientific">Halopenitus salinus</name>
    <dbReference type="NCBI Taxonomy" id="1198295"/>
    <lineage>
        <taxon>Archaea</taxon>
        <taxon>Methanobacteriati</taxon>
        <taxon>Methanobacteriota</taxon>
        <taxon>Stenosarchaea group</taxon>
        <taxon>Halobacteria</taxon>
        <taxon>Halobacteriales</taxon>
        <taxon>Haloferacaceae</taxon>
        <taxon>Halopenitus</taxon>
    </lineage>
</organism>
<dbReference type="InterPro" id="IPR013561">
    <property type="entry name" value="FilR1_middle_dom"/>
</dbReference>
<dbReference type="RefSeq" id="WP_379739045.1">
    <property type="nucleotide sequence ID" value="NZ_JBHSVN010000001.1"/>
</dbReference>
<feature type="domain" description="HVO-A0261-like N-terminal" evidence="2">
    <location>
        <begin position="11"/>
        <end position="94"/>
    </location>
</feature>
<gene>
    <name evidence="3" type="ORF">ACFQE9_00845</name>
</gene>
<comment type="caution">
    <text evidence="3">The sequence shown here is derived from an EMBL/GenBank/DDBJ whole genome shotgun (WGS) entry which is preliminary data.</text>
</comment>
<dbReference type="InterPro" id="IPR036390">
    <property type="entry name" value="WH_DNA-bd_sf"/>
</dbReference>
<dbReference type="Pfam" id="PF25213">
    <property type="entry name" value="HVO_A0261_N"/>
    <property type="match status" value="1"/>
</dbReference>
<evidence type="ECO:0000313" key="4">
    <source>
        <dbReference type="Proteomes" id="UP001596296"/>
    </source>
</evidence>
<dbReference type="SUPFAM" id="SSF46785">
    <property type="entry name" value="Winged helix' DNA-binding domain"/>
    <property type="match status" value="1"/>
</dbReference>
<dbReference type="InterPro" id="IPR011991">
    <property type="entry name" value="ArsR-like_HTH"/>
</dbReference>
<dbReference type="Gene3D" id="1.10.10.10">
    <property type="entry name" value="Winged helix-like DNA-binding domain superfamily/Winged helix DNA-binding domain"/>
    <property type="match status" value="1"/>
</dbReference>
<dbReference type="AlphaFoldDB" id="A0ABD5UTT9"/>
<name>A0ABD5UTT9_9EURY</name>
<accession>A0ABD5UTT9</accession>